<gene>
    <name evidence="2" type="ORF">RRG08_057687</name>
</gene>
<evidence type="ECO:0000256" key="1">
    <source>
        <dbReference type="SAM" id="MobiDB-lite"/>
    </source>
</evidence>
<dbReference type="AlphaFoldDB" id="A0AAE1AEG2"/>
<protein>
    <submittedName>
        <fullName evidence="2">Uncharacterized protein</fullName>
    </submittedName>
</protein>
<dbReference type="Proteomes" id="UP001283361">
    <property type="component" value="Unassembled WGS sequence"/>
</dbReference>
<sequence>MFRVSRHSAGEAKRVWQWGLTRGPSDESALTSRARLAVVRHSGGKSGGARVASTSSRGQTSVRDSSVISLPRARSPKPRTGSVRFLALIVKRQKPGVRTLGLIIKTLIDQTWGGANSSHAGQNKV</sequence>
<comment type="caution">
    <text evidence="2">The sequence shown here is derived from an EMBL/GenBank/DDBJ whole genome shotgun (WGS) entry which is preliminary data.</text>
</comment>
<dbReference type="EMBL" id="JAWDGP010001977">
    <property type="protein sequence ID" value="KAK3786309.1"/>
    <property type="molecule type" value="Genomic_DNA"/>
</dbReference>
<evidence type="ECO:0000313" key="3">
    <source>
        <dbReference type="Proteomes" id="UP001283361"/>
    </source>
</evidence>
<keyword evidence="3" id="KW-1185">Reference proteome</keyword>
<proteinExistence type="predicted"/>
<name>A0AAE1AEG2_9GAST</name>
<accession>A0AAE1AEG2</accession>
<feature type="region of interest" description="Disordered" evidence="1">
    <location>
        <begin position="41"/>
        <end position="79"/>
    </location>
</feature>
<feature type="compositionally biased region" description="Polar residues" evidence="1">
    <location>
        <begin position="52"/>
        <end position="68"/>
    </location>
</feature>
<organism evidence="2 3">
    <name type="scientific">Elysia crispata</name>
    <name type="common">lettuce slug</name>
    <dbReference type="NCBI Taxonomy" id="231223"/>
    <lineage>
        <taxon>Eukaryota</taxon>
        <taxon>Metazoa</taxon>
        <taxon>Spiralia</taxon>
        <taxon>Lophotrochozoa</taxon>
        <taxon>Mollusca</taxon>
        <taxon>Gastropoda</taxon>
        <taxon>Heterobranchia</taxon>
        <taxon>Euthyneura</taxon>
        <taxon>Panpulmonata</taxon>
        <taxon>Sacoglossa</taxon>
        <taxon>Placobranchoidea</taxon>
        <taxon>Plakobranchidae</taxon>
        <taxon>Elysia</taxon>
    </lineage>
</organism>
<evidence type="ECO:0000313" key="2">
    <source>
        <dbReference type="EMBL" id="KAK3786309.1"/>
    </source>
</evidence>
<reference evidence="2" key="1">
    <citation type="journal article" date="2023" name="G3 (Bethesda)">
        <title>A reference genome for the long-term kleptoplast-retaining sea slug Elysia crispata morphotype clarki.</title>
        <authorList>
            <person name="Eastman K.E."/>
            <person name="Pendleton A.L."/>
            <person name="Shaikh M.A."/>
            <person name="Suttiyut T."/>
            <person name="Ogas R."/>
            <person name="Tomko P."/>
            <person name="Gavelis G."/>
            <person name="Widhalm J.R."/>
            <person name="Wisecaver J.H."/>
        </authorList>
    </citation>
    <scope>NUCLEOTIDE SEQUENCE</scope>
    <source>
        <strain evidence="2">ECLA1</strain>
    </source>
</reference>